<reference evidence="1 2" key="2">
    <citation type="journal article" date="2022" name="Mol. Ecol. Resour.">
        <title>The genomes of chicory, endive, great burdock and yacon provide insights into Asteraceae paleo-polyploidization history and plant inulin production.</title>
        <authorList>
            <person name="Fan W."/>
            <person name="Wang S."/>
            <person name="Wang H."/>
            <person name="Wang A."/>
            <person name="Jiang F."/>
            <person name="Liu H."/>
            <person name="Zhao H."/>
            <person name="Xu D."/>
            <person name="Zhang Y."/>
        </authorList>
    </citation>
    <scope>NUCLEOTIDE SEQUENCE [LARGE SCALE GENOMIC DNA]</scope>
    <source>
        <strain evidence="2">cv. Yunnan</strain>
        <tissue evidence="1">Leaves</tissue>
    </source>
</reference>
<sequence length="463" mass="50819">MSAVDVASNPIHIERGFIRGLTESFVVYLTVASSVIPMCILESDSTASVKLRIQTCKGFLVKKQKLVFEGKELSRNNSLVKDYGVSSGDILHLILRVSDLLKITVETAFKKDVEFRVDPFRNGRYLKQKLAEEAKGDSFINVEDQEILCNGKKLDDICKKLPNGFSLQPVIVNPNLKLSPVIWSMLSSASAGLKRCKNPIRSSEGTGGAYFMQHPSGNKYVAVFKPVDEEPMAVNNPHGLPPSTNGEGLKRGTKVGEGALREVAAYILDHPLTGPRSSYHETETGFSGVPPTIMAKCLNPGFNHPRGYDGGPENIKIGSLQMFVKNCGSCEDMGPWDFPVEEVHKITVLDIRTANADRHAGNILMNREGGRIVLTPIDHGYCLPENSALYTAHLHHASEKGAANGLSPLAIGRIMCRETVNKESMIEKMVQKAHDSMLMGMSEAEFLETVSKIMDFELETICV</sequence>
<reference evidence="2" key="1">
    <citation type="journal article" date="2022" name="Mol. Ecol. Resour.">
        <title>The genomes of chicory, endive, great burdock and yacon provide insights into Asteraceae palaeo-polyploidization history and plant inulin production.</title>
        <authorList>
            <person name="Fan W."/>
            <person name="Wang S."/>
            <person name="Wang H."/>
            <person name="Wang A."/>
            <person name="Jiang F."/>
            <person name="Liu H."/>
            <person name="Zhao H."/>
            <person name="Xu D."/>
            <person name="Zhang Y."/>
        </authorList>
    </citation>
    <scope>NUCLEOTIDE SEQUENCE [LARGE SCALE GENOMIC DNA]</scope>
    <source>
        <strain evidence="2">cv. Yunnan</strain>
    </source>
</reference>
<accession>A0ACB9K971</accession>
<keyword evidence="2" id="KW-1185">Reference proteome</keyword>
<gene>
    <name evidence="1" type="ORF">L1987_02883</name>
</gene>
<evidence type="ECO:0000313" key="2">
    <source>
        <dbReference type="Proteomes" id="UP001056120"/>
    </source>
</evidence>
<dbReference type="EMBL" id="CM042018">
    <property type="protein sequence ID" value="KAI3828773.1"/>
    <property type="molecule type" value="Genomic_DNA"/>
</dbReference>
<name>A0ACB9K971_9ASTR</name>
<organism evidence="1 2">
    <name type="scientific">Smallanthus sonchifolius</name>
    <dbReference type="NCBI Taxonomy" id="185202"/>
    <lineage>
        <taxon>Eukaryota</taxon>
        <taxon>Viridiplantae</taxon>
        <taxon>Streptophyta</taxon>
        <taxon>Embryophyta</taxon>
        <taxon>Tracheophyta</taxon>
        <taxon>Spermatophyta</taxon>
        <taxon>Magnoliopsida</taxon>
        <taxon>eudicotyledons</taxon>
        <taxon>Gunneridae</taxon>
        <taxon>Pentapetalae</taxon>
        <taxon>asterids</taxon>
        <taxon>campanulids</taxon>
        <taxon>Asterales</taxon>
        <taxon>Asteraceae</taxon>
        <taxon>Asteroideae</taxon>
        <taxon>Heliantheae alliance</taxon>
        <taxon>Millerieae</taxon>
        <taxon>Smallanthus</taxon>
    </lineage>
</organism>
<evidence type="ECO:0000313" key="1">
    <source>
        <dbReference type="EMBL" id="KAI3828773.1"/>
    </source>
</evidence>
<comment type="caution">
    <text evidence="1">The sequence shown here is derived from an EMBL/GenBank/DDBJ whole genome shotgun (WGS) entry which is preliminary data.</text>
</comment>
<proteinExistence type="predicted"/>
<dbReference type="Proteomes" id="UP001056120">
    <property type="component" value="Linkage Group LG01"/>
</dbReference>
<protein>
    <submittedName>
        <fullName evidence="1">Uncharacterized protein</fullName>
    </submittedName>
</protein>